<feature type="compositionally biased region" description="Basic residues" evidence="1">
    <location>
        <begin position="182"/>
        <end position="196"/>
    </location>
</feature>
<gene>
    <name evidence="2" type="primary">LOC114340517</name>
</gene>
<feature type="region of interest" description="Disordered" evidence="1">
    <location>
        <begin position="98"/>
        <end position="238"/>
    </location>
</feature>
<accession>A0A6P7GM67</accession>
<feature type="compositionally biased region" description="Basic and acidic residues" evidence="1">
    <location>
        <begin position="170"/>
        <end position="181"/>
    </location>
</feature>
<feature type="compositionally biased region" description="Basic residues" evidence="1">
    <location>
        <begin position="150"/>
        <end position="163"/>
    </location>
</feature>
<protein>
    <submittedName>
        <fullName evidence="2">Cell wall protein IFF6-like</fullName>
    </submittedName>
</protein>
<evidence type="ECO:0000256" key="1">
    <source>
        <dbReference type="SAM" id="MobiDB-lite"/>
    </source>
</evidence>
<feature type="compositionally biased region" description="Low complexity" evidence="1">
    <location>
        <begin position="98"/>
        <end position="139"/>
    </location>
</feature>
<dbReference type="RefSeq" id="XP_028147067.1">
    <property type="nucleotide sequence ID" value="XM_028291266.1"/>
</dbReference>
<organism evidence="2">
    <name type="scientific">Diabrotica virgifera virgifera</name>
    <name type="common">western corn rootworm</name>
    <dbReference type="NCBI Taxonomy" id="50390"/>
    <lineage>
        <taxon>Eukaryota</taxon>
        <taxon>Metazoa</taxon>
        <taxon>Ecdysozoa</taxon>
        <taxon>Arthropoda</taxon>
        <taxon>Hexapoda</taxon>
        <taxon>Insecta</taxon>
        <taxon>Pterygota</taxon>
        <taxon>Neoptera</taxon>
        <taxon>Endopterygota</taxon>
        <taxon>Coleoptera</taxon>
        <taxon>Polyphaga</taxon>
        <taxon>Cucujiformia</taxon>
        <taxon>Chrysomeloidea</taxon>
        <taxon>Chrysomelidae</taxon>
        <taxon>Galerucinae</taxon>
        <taxon>Diabroticina</taxon>
        <taxon>Diabroticites</taxon>
        <taxon>Diabrotica</taxon>
    </lineage>
</organism>
<feature type="compositionally biased region" description="Basic and acidic residues" evidence="1">
    <location>
        <begin position="207"/>
        <end position="217"/>
    </location>
</feature>
<reference evidence="2" key="1">
    <citation type="submission" date="2025-08" db="UniProtKB">
        <authorList>
            <consortium name="RefSeq"/>
        </authorList>
    </citation>
    <scope>IDENTIFICATION</scope>
    <source>
        <tissue evidence="2">Whole insect</tissue>
    </source>
</reference>
<proteinExistence type="predicted"/>
<name>A0A6P7GM67_DIAVI</name>
<evidence type="ECO:0000313" key="2">
    <source>
        <dbReference type="RefSeq" id="XP_028147067.1"/>
    </source>
</evidence>
<sequence length="330" mass="36885">MNSWMLSNPGKTVTIYEVASFANEAFLHAFSPAIITKAFSATGIHPCNRNIFSDDDFLSSYVSDRPDPNILQGVETTAQPASAHSTCSTEQFLECSSTSFPKPSTSSSKPSTSSPQPSSSFPQPSTSSLKPSTSKITITPEQLRPYPKAPPKKSIQRGPRKGKSTVITDTPEKEKLLEEAARKKKPKVSAATKKRIQTLTKESSSSDESHELSLHESSDDDLPLQEYGPRKTPSDSELSSYDIPLNQYFTISRLKLNKEKKPIASKNTNEMNAKTRDDDKEVKHNNDCVYYKRPYQYSKTDWLKWFICSLWAHETCGLKGVRNFYCNNCS</sequence>
<dbReference type="InParanoid" id="A0A6P7GM67"/>
<dbReference type="AlphaFoldDB" id="A0A6P7GM67"/>